<dbReference type="SUPFAM" id="SSF51395">
    <property type="entry name" value="FMN-linked oxidoreductases"/>
    <property type="match status" value="1"/>
</dbReference>
<dbReference type="GO" id="GO:0046872">
    <property type="term" value="F:metal ion binding"/>
    <property type="evidence" value="ECO:0007669"/>
    <property type="project" value="UniProtKB-KW"/>
</dbReference>
<proteinExistence type="inferred from homology"/>
<accession>A0A413FLU7</accession>
<feature type="domain" description="NADH:flavin oxidoreductase/NADH oxidase N-terminal" evidence="10">
    <location>
        <begin position="115"/>
        <end position="445"/>
    </location>
</feature>
<evidence type="ECO:0000313" key="12">
    <source>
        <dbReference type="EMBL" id="RGX33266.1"/>
    </source>
</evidence>
<dbReference type="PRINTS" id="PR00368">
    <property type="entry name" value="FADPNR"/>
</dbReference>
<evidence type="ECO:0000256" key="6">
    <source>
        <dbReference type="ARBA" id="ARBA00022723"/>
    </source>
</evidence>
<organism evidence="12 13">
    <name type="scientific">Enterocloster asparagiformis</name>
    <dbReference type="NCBI Taxonomy" id="333367"/>
    <lineage>
        <taxon>Bacteria</taxon>
        <taxon>Bacillati</taxon>
        <taxon>Bacillota</taxon>
        <taxon>Clostridia</taxon>
        <taxon>Lachnospirales</taxon>
        <taxon>Lachnospiraceae</taxon>
        <taxon>Enterocloster</taxon>
    </lineage>
</organism>
<evidence type="ECO:0000256" key="9">
    <source>
        <dbReference type="ARBA" id="ARBA00023014"/>
    </source>
</evidence>
<comment type="caution">
    <text evidence="12">The sequence shown here is derived from an EMBL/GenBank/DDBJ whole genome shotgun (WGS) entry which is preliminary data.</text>
</comment>
<evidence type="ECO:0000256" key="3">
    <source>
        <dbReference type="ARBA" id="ARBA00011048"/>
    </source>
</evidence>
<evidence type="ECO:0000256" key="7">
    <source>
        <dbReference type="ARBA" id="ARBA00023002"/>
    </source>
</evidence>
<dbReference type="Pfam" id="PF07992">
    <property type="entry name" value="Pyr_redox_2"/>
    <property type="match status" value="1"/>
</dbReference>
<evidence type="ECO:0000256" key="5">
    <source>
        <dbReference type="ARBA" id="ARBA00022643"/>
    </source>
</evidence>
<evidence type="ECO:0000256" key="4">
    <source>
        <dbReference type="ARBA" id="ARBA00022630"/>
    </source>
</evidence>
<dbReference type="AlphaFoldDB" id="A0A413FLU7"/>
<dbReference type="InterPro" id="IPR001155">
    <property type="entry name" value="OxRdtase_FMN_N"/>
</dbReference>
<dbReference type="GO" id="GO:0051536">
    <property type="term" value="F:iron-sulfur cluster binding"/>
    <property type="evidence" value="ECO:0007669"/>
    <property type="project" value="UniProtKB-KW"/>
</dbReference>
<keyword evidence="8" id="KW-0408">Iron</keyword>
<evidence type="ECO:0000256" key="2">
    <source>
        <dbReference type="ARBA" id="ARBA00001966"/>
    </source>
</evidence>
<evidence type="ECO:0000256" key="1">
    <source>
        <dbReference type="ARBA" id="ARBA00001917"/>
    </source>
</evidence>
<keyword evidence="9" id="KW-0411">Iron-sulfur</keyword>
<evidence type="ECO:0000259" key="11">
    <source>
        <dbReference type="Pfam" id="PF07992"/>
    </source>
</evidence>
<comment type="similarity">
    <text evidence="3">In the N-terminal section; belongs to the NADH:flavin oxidoreductase/NADH oxidase family.</text>
</comment>
<comment type="cofactor">
    <cofactor evidence="1">
        <name>FMN</name>
        <dbReference type="ChEBI" id="CHEBI:58210"/>
    </cofactor>
</comment>
<name>A0A413FLU7_9FIRM</name>
<feature type="domain" description="FAD/NAD(P)-binding" evidence="11">
    <location>
        <begin position="493"/>
        <end position="689"/>
    </location>
</feature>
<dbReference type="OrthoDB" id="9772736at2"/>
<dbReference type="GO" id="GO:0016491">
    <property type="term" value="F:oxidoreductase activity"/>
    <property type="evidence" value="ECO:0007669"/>
    <property type="project" value="UniProtKB-KW"/>
</dbReference>
<evidence type="ECO:0000256" key="8">
    <source>
        <dbReference type="ARBA" id="ARBA00023004"/>
    </source>
</evidence>
<evidence type="ECO:0000259" key="10">
    <source>
        <dbReference type="Pfam" id="PF00724"/>
    </source>
</evidence>
<sequence length="699" mass="77308">MFQNNVRSVSVCPAVSIWFRSCTSLPLFPLVSPKELRTASLPEFPQNLIAAVEFVRLNPRGLDLVYNKFRILLIKSHGFLLNFKFRLWVDLTKTIGFIIQPSNQAGGLKMKIQQIFTPYAIGNCEIPNRLVVPAMVANMCPDGEATEQYIRYHEEKAKGGWGLIITEDYRVNEHAAGYPAVAGLWKEEQIPSHRRLTDAIHQHGARIFCQIYHAGRQANRQVNGGMQPVSCSPIPCPWNKEIPRELTVSEIRQLVKDFGVTALNAKKAGFDGVEIHAAHGYLIHEFLSPNCNHRIDEYGGTYDNRMRFLREIFSEIRERVGADYPVIIRFSAQENSEGGRGMCESRQMLRDMEEMGADAIHLSNGMYGVRSSLGIVASFFQHHGWNADFAAEAKRFLKIPVITVGRVSDPCMAEDIIVSGKADFVAMGRASLADPHWPEKAASGRCNDIRQCIGCLQGCTASTYQGVPIYCMVNPELGHEYELDYSKAPAVKKLYIVGAGIAGMEAARGAALRGHQVELFEKRNTVGGQFISASYPPYKGEFATYTAWLYREMMKHDNIRLHLNTELTAQMVRDGKPDKVILATGATPVIPQVPGIQNDNVVLAEDVLLGRSDTGMNVLVAGGGMVGSETAAYLGMQCKSKVTVIEMRDEIALDMEAGIRDDLKDCLNRCYVDVLTKTSLAGVTAEGALLKGAVAKVDK</sequence>
<evidence type="ECO:0000313" key="13">
    <source>
        <dbReference type="Proteomes" id="UP000283880"/>
    </source>
</evidence>
<dbReference type="Gene3D" id="3.50.50.60">
    <property type="entry name" value="FAD/NAD(P)-binding domain"/>
    <property type="match status" value="1"/>
</dbReference>
<dbReference type="PANTHER" id="PTHR42917">
    <property type="entry name" value="2,4-DIENOYL-COA REDUCTASE"/>
    <property type="match status" value="1"/>
</dbReference>
<comment type="cofactor">
    <cofactor evidence="2">
        <name>[4Fe-4S] cluster</name>
        <dbReference type="ChEBI" id="CHEBI:49883"/>
    </cofactor>
</comment>
<dbReference type="SUPFAM" id="SSF51971">
    <property type="entry name" value="Nucleotide-binding domain"/>
    <property type="match status" value="1"/>
</dbReference>
<dbReference type="InterPro" id="IPR013785">
    <property type="entry name" value="Aldolase_TIM"/>
</dbReference>
<dbReference type="InterPro" id="IPR051793">
    <property type="entry name" value="NADH:flavin_oxidoreductase"/>
</dbReference>
<dbReference type="InterPro" id="IPR036188">
    <property type="entry name" value="FAD/NAD-bd_sf"/>
</dbReference>
<dbReference type="Pfam" id="PF00724">
    <property type="entry name" value="Oxidored_FMN"/>
    <property type="match status" value="1"/>
</dbReference>
<keyword evidence="6" id="KW-0479">Metal-binding</keyword>
<dbReference type="Gene3D" id="3.20.20.70">
    <property type="entry name" value="Aldolase class I"/>
    <property type="match status" value="1"/>
</dbReference>
<dbReference type="InterPro" id="IPR023753">
    <property type="entry name" value="FAD/NAD-binding_dom"/>
</dbReference>
<dbReference type="Proteomes" id="UP000283880">
    <property type="component" value="Unassembled WGS sequence"/>
</dbReference>
<protein>
    <submittedName>
        <fullName evidence="12">NADH:flavin oxidoreductase</fullName>
    </submittedName>
</protein>
<dbReference type="GO" id="GO:0010181">
    <property type="term" value="F:FMN binding"/>
    <property type="evidence" value="ECO:0007669"/>
    <property type="project" value="InterPro"/>
</dbReference>
<dbReference type="PANTHER" id="PTHR42917:SF2">
    <property type="entry name" value="2,4-DIENOYL-COA REDUCTASE [(2E)-ENOYL-COA-PRODUCING]"/>
    <property type="match status" value="1"/>
</dbReference>
<keyword evidence="4" id="KW-0285">Flavoprotein</keyword>
<gene>
    <name evidence="12" type="ORF">DWV29_03450</name>
</gene>
<dbReference type="CDD" id="cd02803">
    <property type="entry name" value="OYE_like_FMN_family"/>
    <property type="match status" value="1"/>
</dbReference>
<keyword evidence="5" id="KW-0288">FMN</keyword>
<reference evidence="12 13" key="1">
    <citation type="submission" date="2018-08" db="EMBL/GenBank/DDBJ databases">
        <title>A genome reference for cultivated species of the human gut microbiota.</title>
        <authorList>
            <person name="Zou Y."/>
            <person name="Xue W."/>
            <person name="Luo G."/>
        </authorList>
    </citation>
    <scope>NUCLEOTIDE SEQUENCE [LARGE SCALE GENOMIC DNA]</scope>
    <source>
        <strain evidence="12 13">AF04-15</strain>
    </source>
</reference>
<dbReference type="EMBL" id="QSBM01000001">
    <property type="protein sequence ID" value="RGX33266.1"/>
    <property type="molecule type" value="Genomic_DNA"/>
</dbReference>
<keyword evidence="7" id="KW-0560">Oxidoreductase</keyword>
<dbReference type="Gene3D" id="3.40.50.720">
    <property type="entry name" value="NAD(P)-binding Rossmann-like Domain"/>
    <property type="match status" value="1"/>
</dbReference>